<evidence type="ECO:0000256" key="2">
    <source>
        <dbReference type="ARBA" id="ARBA00022741"/>
    </source>
</evidence>
<evidence type="ECO:0000256" key="3">
    <source>
        <dbReference type="ARBA" id="ARBA00022787"/>
    </source>
</evidence>
<keyword evidence="5" id="KW-0496">Mitochondrion</keyword>
<dbReference type="GO" id="GO:0140570">
    <property type="term" value="P:extraction of mislocalized protein from mitochondrial outer membrane"/>
    <property type="evidence" value="ECO:0007669"/>
    <property type="project" value="TreeGrafter"/>
</dbReference>
<dbReference type="GO" id="GO:0005524">
    <property type="term" value="F:ATP binding"/>
    <property type="evidence" value="ECO:0007669"/>
    <property type="project" value="UniProtKB-KW"/>
</dbReference>
<dbReference type="InterPro" id="IPR041569">
    <property type="entry name" value="AAA_lid_3"/>
</dbReference>
<dbReference type="InterPro" id="IPR003593">
    <property type="entry name" value="AAA+_ATPase"/>
</dbReference>
<dbReference type="GO" id="GO:0016887">
    <property type="term" value="F:ATP hydrolysis activity"/>
    <property type="evidence" value="ECO:0007669"/>
    <property type="project" value="InterPro"/>
</dbReference>
<dbReference type="InterPro" id="IPR051701">
    <property type="entry name" value="Mito_OM_Translocase_MSP1"/>
</dbReference>
<dbReference type="InterPro" id="IPR027417">
    <property type="entry name" value="P-loop_NTPase"/>
</dbReference>
<dbReference type="PROSITE" id="PS00674">
    <property type="entry name" value="AAA"/>
    <property type="match status" value="1"/>
</dbReference>
<keyword evidence="4 6" id="KW-0067">ATP-binding</keyword>
<protein>
    <recommendedName>
        <fullName evidence="8">AAA+ ATPase domain-containing protein</fullName>
    </recommendedName>
</protein>
<dbReference type="EMBL" id="LIAE01010698">
    <property type="protein sequence ID" value="PAV56535.1"/>
    <property type="molecule type" value="Genomic_DNA"/>
</dbReference>
<keyword evidence="7" id="KW-0472">Membrane</keyword>
<keyword evidence="2 6" id="KW-0547">Nucleotide-binding</keyword>
<organism evidence="9 10">
    <name type="scientific">Diploscapter pachys</name>
    <dbReference type="NCBI Taxonomy" id="2018661"/>
    <lineage>
        <taxon>Eukaryota</taxon>
        <taxon>Metazoa</taxon>
        <taxon>Ecdysozoa</taxon>
        <taxon>Nematoda</taxon>
        <taxon>Chromadorea</taxon>
        <taxon>Rhabditida</taxon>
        <taxon>Rhabditina</taxon>
        <taxon>Rhabditomorpha</taxon>
        <taxon>Rhabditoidea</taxon>
        <taxon>Rhabditidae</taxon>
        <taxon>Diploscapter</taxon>
    </lineage>
</organism>
<evidence type="ECO:0000256" key="4">
    <source>
        <dbReference type="ARBA" id="ARBA00022840"/>
    </source>
</evidence>
<evidence type="ECO:0000313" key="10">
    <source>
        <dbReference type="Proteomes" id="UP000218231"/>
    </source>
</evidence>
<dbReference type="Pfam" id="PF00004">
    <property type="entry name" value="AAA"/>
    <property type="match status" value="2"/>
</dbReference>
<dbReference type="PANTHER" id="PTHR45644">
    <property type="entry name" value="AAA ATPASE, PUTATIVE (AFU_ORTHOLOGUE AFUA_2G12920)-RELATED-RELATED"/>
    <property type="match status" value="1"/>
</dbReference>
<reference evidence="9 10" key="1">
    <citation type="journal article" date="2017" name="Curr. Biol.">
        <title>Genome architecture and evolution of a unichromosomal asexual nematode.</title>
        <authorList>
            <person name="Fradin H."/>
            <person name="Zegar C."/>
            <person name="Gutwein M."/>
            <person name="Lucas J."/>
            <person name="Kovtun M."/>
            <person name="Corcoran D."/>
            <person name="Baugh L.R."/>
            <person name="Kiontke K."/>
            <person name="Gunsalus K."/>
            <person name="Fitch D.H."/>
            <person name="Piano F."/>
        </authorList>
    </citation>
    <scope>NUCLEOTIDE SEQUENCE [LARGE SCALE GENOMIC DNA]</scope>
    <source>
        <strain evidence="9">PF1309</strain>
    </source>
</reference>
<comment type="caution">
    <text evidence="9">The sequence shown here is derived from an EMBL/GenBank/DDBJ whole genome shotgun (WGS) entry which is preliminary data.</text>
</comment>
<accession>A0A2A2J4H9</accession>
<dbReference type="Gene3D" id="3.40.50.300">
    <property type="entry name" value="P-loop containing nucleotide triphosphate hydrolases"/>
    <property type="match status" value="2"/>
</dbReference>
<dbReference type="InterPro" id="IPR003959">
    <property type="entry name" value="ATPase_AAA_core"/>
</dbReference>
<evidence type="ECO:0000259" key="8">
    <source>
        <dbReference type="SMART" id="SM00382"/>
    </source>
</evidence>
<dbReference type="STRING" id="2018661.A0A2A2J4H9"/>
<dbReference type="Proteomes" id="UP000218231">
    <property type="component" value="Unassembled WGS sequence"/>
</dbReference>
<feature type="transmembrane region" description="Helical" evidence="7">
    <location>
        <begin position="7"/>
        <end position="29"/>
    </location>
</feature>
<keyword evidence="10" id="KW-1185">Reference proteome</keyword>
<dbReference type="PANTHER" id="PTHR45644:SF3">
    <property type="entry name" value="FI08533P-RELATED"/>
    <property type="match status" value="1"/>
</dbReference>
<dbReference type="SMART" id="SM00382">
    <property type="entry name" value="AAA"/>
    <property type="match status" value="1"/>
</dbReference>
<dbReference type="InterPro" id="IPR003960">
    <property type="entry name" value="ATPase_AAA_CS"/>
</dbReference>
<dbReference type="AlphaFoldDB" id="A0A2A2J4H9"/>
<evidence type="ECO:0000256" key="7">
    <source>
        <dbReference type="SAM" id="Phobius"/>
    </source>
</evidence>
<proteinExistence type="inferred from homology"/>
<keyword evidence="7" id="KW-1133">Transmembrane helix</keyword>
<evidence type="ECO:0000256" key="6">
    <source>
        <dbReference type="RuleBase" id="RU003651"/>
    </source>
</evidence>
<evidence type="ECO:0000256" key="1">
    <source>
        <dbReference type="ARBA" id="ARBA00004572"/>
    </source>
</evidence>
<keyword evidence="3" id="KW-1000">Mitochondrion outer membrane</keyword>
<keyword evidence="7" id="KW-0812">Transmembrane</keyword>
<dbReference type="OrthoDB" id="10254455at2759"/>
<dbReference type="SUPFAM" id="SSF52540">
    <property type="entry name" value="P-loop containing nucleoside triphosphate hydrolases"/>
    <property type="match status" value="1"/>
</dbReference>
<feature type="domain" description="AAA+ ATPase" evidence="8">
    <location>
        <begin position="116"/>
        <end position="228"/>
    </location>
</feature>
<comment type="subcellular location">
    <subcellularLocation>
        <location evidence="1">Mitochondrion outer membrane</location>
        <topology evidence="1">Single-pass membrane protein</topology>
    </subcellularLocation>
</comment>
<name>A0A2A2J4H9_9BILA</name>
<dbReference type="Pfam" id="PF17862">
    <property type="entry name" value="AAA_lid_3"/>
    <property type="match status" value="1"/>
</dbReference>
<gene>
    <name evidence="9" type="ORF">WR25_14908</name>
</gene>
<comment type="similarity">
    <text evidence="6">Belongs to the AAA ATPase family.</text>
</comment>
<dbReference type="Gene3D" id="1.10.8.60">
    <property type="match status" value="1"/>
</dbReference>
<evidence type="ECO:0000256" key="5">
    <source>
        <dbReference type="ARBA" id="ARBA00023128"/>
    </source>
</evidence>
<sequence>MSDRAEIISMAVRLGAAAAISFFTVRYLVKYLDPNYKLNEESKKRVTELFREIGLDKEVELNEHEVRIATQFVGGQDVGANWSDIGGCDELIDELKDRVILPLTIASESTSSLLCPPKGILLYGPPGCGKTLIAKAVARAAGCRFINMQVSNLTDKWYGESQKLTAALFSVAQKFQTAMMKAQFMTLWDGFATTNDQVIVMGATNRPTDVDPAILRRMAARFFISLPSQTQRRQILKVILREETLAEDADLEAIAEAANGLSGSDLKEVCRLAVLSRAKKTLADCGSLRNRQILQQSDLINALSQYIKASRMLVEHGLD</sequence>
<dbReference type="GO" id="GO:0005741">
    <property type="term" value="C:mitochondrial outer membrane"/>
    <property type="evidence" value="ECO:0007669"/>
    <property type="project" value="UniProtKB-SubCell"/>
</dbReference>
<evidence type="ECO:0000313" key="9">
    <source>
        <dbReference type="EMBL" id="PAV56535.1"/>
    </source>
</evidence>